<evidence type="ECO:0000256" key="1">
    <source>
        <dbReference type="ARBA" id="ARBA00001946"/>
    </source>
</evidence>
<evidence type="ECO:0000256" key="7">
    <source>
        <dbReference type="ARBA" id="ARBA00022800"/>
    </source>
</evidence>
<evidence type="ECO:0000256" key="9">
    <source>
        <dbReference type="ARBA" id="ARBA00022842"/>
    </source>
</evidence>
<gene>
    <name evidence="11" type="primary">cca</name>
    <name evidence="15" type="ORF">BCAMP_09235</name>
</gene>
<dbReference type="OrthoDB" id="9805698at2"/>
<protein>
    <recommendedName>
        <fullName evidence="11">CCA-adding enzyme</fullName>
        <ecNumber evidence="11">2.7.7.72</ecNumber>
    </recommendedName>
    <alternativeName>
        <fullName evidence="11">CCA tRNA nucleotidyltransferase</fullName>
    </alternativeName>
    <alternativeName>
        <fullName evidence="11">tRNA CCA-pyrophosphorylase</fullName>
    </alternativeName>
    <alternativeName>
        <fullName evidence="11">tRNA adenylyl-/cytidylyl- transferase</fullName>
    </alternativeName>
    <alternativeName>
        <fullName evidence="11">tRNA nucleotidyltransferase</fullName>
    </alternativeName>
    <alternativeName>
        <fullName evidence="11">tRNA-NT</fullName>
    </alternativeName>
</protein>
<dbReference type="InterPro" id="IPR002646">
    <property type="entry name" value="PolA_pol_head_dom"/>
</dbReference>
<dbReference type="RefSeq" id="WP_035315017.1">
    <property type="nucleotide sequence ID" value="NZ_AODH01000038.1"/>
</dbReference>
<proteinExistence type="inferred from homology"/>
<dbReference type="GO" id="GO:0000287">
    <property type="term" value="F:magnesium ion binding"/>
    <property type="evidence" value="ECO:0007669"/>
    <property type="project" value="UniProtKB-UniRule"/>
</dbReference>
<dbReference type="PANTHER" id="PTHR46173:SF1">
    <property type="entry name" value="CCA TRNA NUCLEOTIDYLTRANSFERASE 1, MITOCHONDRIAL"/>
    <property type="match status" value="1"/>
</dbReference>
<comment type="catalytic activity">
    <reaction evidence="11">
        <text>a tRNA with a 3' CCA end + 2 CTP + ATP = a tRNA with a 3' CCACCA end + 3 diphosphate</text>
        <dbReference type="Rhea" id="RHEA:76235"/>
        <dbReference type="Rhea" id="RHEA-COMP:10468"/>
        <dbReference type="Rhea" id="RHEA-COMP:18655"/>
        <dbReference type="ChEBI" id="CHEBI:30616"/>
        <dbReference type="ChEBI" id="CHEBI:33019"/>
        <dbReference type="ChEBI" id="CHEBI:37563"/>
        <dbReference type="ChEBI" id="CHEBI:83071"/>
        <dbReference type="ChEBI" id="CHEBI:195187"/>
    </reaction>
</comment>
<keyword evidence="8 11" id="KW-0067">ATP-binding</keyword>
<evidence type="ECO:0000256" key="10">
    <source>
        <dbReference type="ARBA" id="ARBA00022884"/>
    </source>
</evidence>
<dbReference type="Pfam" id="PF12627">
    <property type="entry name" value="PolyA_pol_RNAbd"/>
    <property type="match status" value="1"/>
</dbReference>
<keyword evidence="3 11" id="KW-0819">tRNA processing</keyword>
<evidence type="ECO:0000313" key="16">
    <source>
        <dbReference type="Proteomes" id="UP000019243"/>
    </source>
</evidence>
<feature type="domain" description="CCA-adding enzyme C-terminal" evidence="14">
    <location>
        <begin position="251"/>
        <end position="387"/>
    </location>
</feature>
<feature type="binding site" evidence="11">
    <location>
        <position position="43"/>
    </location>
    <ligand>
        <name>Mg(2+)</name>
        <dbReference type="ChEBI" id="CHEBI:18420"/>
    </ligand>
</feature>
<dbReference type="STRING" id="1265861.BCAMP_09235"/>
<comment type="caution">
    <text evidence="15">The sequence shown here is derived from an EMBL/GenBank/DDBJ whole genome shotgun (WGS) entry which is preliminary data.</text>
</comment>
<dbReference type="EC" id="2.7.7.72" evidence="11"/>
<dbReference type="EMBL" id="AODH01000038">
    <property type="protein sequence ID" value="EUJ38030.1"/>
    <property type="molecule type" value="Genomic_DNA"/>
</dbReference>
<feature type="binding site" evidence="11">
    <location>
        <position position="164"/>
    </location>
    <ligand>
        <name>ATP</name>
        <dbReference type="ChEBI" id="CHEBI:30616"/>
    </ligand>
</feature>
<keyword evidence="16" id="KW-1185">Reference proteome</keyword>
<organism evidence="15 16">
    <name type="scientific">Brochothrix campestris FSL F6-1037</name>
    <dbReference type="NCBI Taxonomy" id="1265861"/>
    <lineage>
        <taxon>Bacteria</taxon>
        <taxon>Bacillati</taxon>
        <taxon>Bacillota</taxon>
        <taxon>Bacilli</taxon>
        <taxon>Bacillales</taxon>
        <taxon>Listeriaceae</taxon>
        <taxon>Brochothrix</taxon>
    </lineage>
</organism>
<dbReference type="Proteomes" id="UP000019243">
    <property type="component" value="Unassembled WGS sequence"/>
</dbReference>
<dbReference type="Gene3D" id="3.30.460.10">
    <property type="entry name" value="Beta Polymerase, domain 2"/>
    <property type="match status" value="1"/>
</dbReference>
<comment type="similarity">
    <text evidence="11">Belongs to the tRNA nucleotidyltransferase/poly(A) polymerase family. Bacterial CCA-adding enzyme type 3 subfamily.</text>
</comment>
<dbReference type="InterPro" id="IPR032810">
    <property type="entry name" value="CCA-adding_enz_C"/>
</dbReference>
<evidence type="ECO:0000256" key="8">
    <source>
        <dbReference type="ARBA" id="ARBA00022840"/>
    </source>
</evidence>
<feature type="binding site" evidence="11">
    <location>
        <position position="155"/>
    </location>
    <ligand>
        <name>ATP</name>
        <dbReference type="ChEBI" id="CHEBI:30616"/>
    </ligand>
</feature>
<dbReference type="PANTHER" id="PTHR46173">
    <property type="entry name" value="CCA TRNA NUCLEOTIDYLTRANSFERASE 1, MITOCHONDRIAL"/>
    <property type="match status" value="1"/>
</dbReference>
<dbReference type="GO" id="GO:0001680">
    <property type="term" value="P:tRNA 3'-terminal CCA addition"/>
    <property type="evidence" value="ECO:0007669"/>
    <property type="project" value="UniProtKB-UniRule"/>
</dbReference>
<evidence type="ECO:0000259" key="13">
    <source>
        <dbReference type="Pfam" id="PF12627"/>
    </source>
</evidence>
<keyword evidence="9 11" id="KW-0460">Magnesium</keyword>
<dbReference type="GO" id="GO:0004810">
    <property type="term" value="F:CCA tRNA nucleotidyltransferase activity"/>
    <property type="evidence" value="ECO:0007669"/>
    <property type="project" value="UniProtKB-UniRule"/>
</dbReference>
<feature type="binding site" evidence="11">
    <location>
        <position position="112"/>
    </location>
    <ligand>
        <name>CTP</name>
        <dbReference type="ChEBI" id="CHEBI:37563"/>
    </ligand>
</feature>
<keyword evidence="6 11" id="KW-0547">Nucleotide-binding</keyword>
<comment type="cofactor">
    <cofactor evidence="1 11">
        <name>Mg(2+)</name>
        <dbReference type="ChEBI" id="CHEBI:18420"/>
    </cofactor>
</comment>
<feature type="binding site" evidence="11">
    <location>
        <position position="31"/>
    </location>
    <ligand>
        <name>CTP</name>
        <dbReference type="ChEBI" id="CHEBI:37563"/>
    </ligand>
</feature>
<feature type="binding site" evidence="11">
    <location>
        <position position="31"/>
    </location>
    <ligand>
        <name>ATP</name>
        <dbReference type="ChEBI" id="CHEBI:30616"/>
    </ligand>
</feature>
<comment type="miscellaneous">
    <text evidence="11">A single active site specifically recognizes both ATP and CTP and is responsible for their addition.</text>
</comment>
<feature type="binding site" evidence="11">
    <location>
        <position position="28"/>
    </location>
    <ligand>
        <name>ATP</name>
        <dbReference type="ChEBI" id="CHEBI:30616"/>
    </ligand>
</feature>
<evidence type="ECO:0000256" key="11">
    <source>
        <dbReference type="HAMAP-Rule" id="MF_01263"/>
    </source>
</evidence>
<evidence type="ECO:0000313" key="15">
    <source>
        <dbReference type="EMBL" id="EUJ38030.1"/>
    </source>
</evidence>
<feature type="domain" description="tRNA nucleotidyltransferase/poly(A) polymerase RNA and SrmB- binding" evidence="13">
    <location>
        <begin position="170"/>
        <end position="229"/>
    </location>
</feature>
<sequence>MLTGKFLEALPLLETLTAAGFEAYFVGGSVRDFLLNREIADVDIATSAFPDEVKQLFKHTIDTGIQHGTVTVMLAKEGYEITTFRTESTYQDFRRPDEVTFVRSLVEDLKRRDFTMNAIAMDQFGVMHDPYHGQAAIKAGHIEAVGIADERFSEDALRMMRALRFVSQLGFTLDEATKAAITANKALLSHIAVERCYIEMTKLLTGADVIKGLALIKETGLFTYLPGMTSSAATLAQLLNCSWSEQRTPLEAWTLLCAVVCPTEAKPFLKQWKASNETMTTVAKALRYYEEISSWSDLTLYDAGEATIKLVEHLKAAQQIATDTAAVFAQYEALPMHSRAELKVSGHDLMAWLDKKPGAWLANALRQIEEAVVQGELSNDTAAIKGWVLDENRYS</sequence>
<dbReference type="GO" id="GO:0005524">
    <property type="term" value="F:ATP binding"/>
    <property type="evidence" value="ECO:0007669"/>
    <property type="project" value="UniProtKB-UniRule"/>
</dbReference>
<keyword evidence="4 11" id="KW-0548">Nucleotidyltransferase</keyword>
<dbReference type="HAMAP" id="MF_01263">
    <property type="entry name" value="CCA_bact_type3"/>
    <property type="match status" value="1"/>
</dbReference>
<dbReference type="GO" id="GO:0042245">
    <property type="term" value="P:RNA repair"/>
    <property type="evidence" value="ECO:0007669"/>
    <property type="project" value="UniProtKB-KW"/>
</dbReference>
<dbReference type="InterPro" id="IPR032828">
    <property type="entry name" value="PolyA_RNA-bd"/>
</dbReference>
<dbReference type="SUPFAM" id="SSF81301">
    <property type="entry name" value="Nucleotidyltransferase"/>
    <property type="match status" value="1"/>
</dbReference>
<reference evidence="15 16" key="1">
    <citation type="submission" date="2012-12" db="EMBL/GenBank/DDBJ databases">
        <title>Novel taxa of Listeriaceae from agricultural environments in the United States.</title>
        <authorList>
            <person name="den Bakker H.C."/>
            <person name="Allred A."/>
            <person name="Warchocki S."/>
            <person name="Wright E.M."/>
            <person name="Burrell A."/>
            <person name="Nightingale K.K."/>
            <person name="Kephart D."/>
            <person name="Wiedmann M."/>
        </authorList>
    </citation>
    <scope>NUCLEOTIDE SEQUENCE [LARGE SCALE GENOMIC DNA]</scope>
    <source>
        <strain evidence="15 16">FSL F6-1037</strain>
    </source>
</reference>
<evidence type="ECO:0000256" key="4">
    <source>
        <dbReference type="ARBA" id="ARBA00022695"/>
    </source>
</evidence>
<dbReference type="InterPro" id="IPR023068">
    <property type="entry name" value="CCA-adding_enz_firmicutes"/>
</dbReference>
<comment type="subunit">
    <text evidence="11">Homodimer.</text>
</comment>
<feature type="binding site" evidence="11">
    <location>
        <position position="164"/>
    </location>
    <ligand>
        <name>CTP</name>
        <dbReference type="ChEBI" id="CHEBI:37563"/>
    </ligand>
</feature>
<feature type="binding site" evidence="11">
    <location>
        <position position="155"/>
    </location>
    <ligand>
        <name>CTP</name>
        <dbReference type="ChEBI" id="CHEBI:37563"/>
    </ligand>
</feature>
<dbReference type="CDD" id="cd05398">
    <property type="entry name" value="NT_ClassII-CCAase"/>
    <property type="match status" value="1"/>
</dbReference>
<evidence type="ECO:0000256" key="2">
    <source>
        <dbReference type="ARBA" id="ARBA00022679"/>
    </source>
</evidence>
<dbReference type="GO" id="GO:0000049">
    <property type="term" value="F:tRNA binding"/>
    <property type="evidence" value="ECO:0007669"/>
    <property type="project" value="UniProtKB-UniRule"/>
</dbReference>
<dbReference type="InterPro" id="IPR050264">
    <property type="entry name" value="Bact_CCA-adding_enz_type3_sf"/>
</dbReference>
<dbReference type="Pfam" id="PF01743">
    <property type="entry name" value="PolyA_pol"/>
    <property type="match status" value="1"/>
</dbReference>
<dbReference type="PATRIC" id="fig|1265861.3.peg.1810"/>
<evidence type="ECO:0000256" key="6">
    <source>
        <dbReference type="ARBA" id="ARBA00022741"/>
    </source>
</evidence>
<keyword evidence="5 11" id="KW-0479">Metal-binding</keyword>
<feature type="binding site" evidence="11">
    <location>
        <position position="158"/>
    </location>
    <ligand>
        <name>ATP</name>
        <dbReference type="ChEBI" id="CHEBI:30616"/>
    </ligand>
</feature>
<dbReference type="Gene3D" id="1.10.110.30">
    <property type="match status" value="1"/>
</dbReference>
<feature type="binding site" evidence="11">
    <location>
        <position position="161"/>
    </location>
    <ligand>
        <name>ATP</name>
        <dbReference type="ChEBI" id="CHEBI:30616"/>
    </ligand>
</feature>
<keyword evidence="7 11" id="KW-0692">RNA repair</keyword>
<feature type="binding site" evidence="11">
    <location>
        <position position="161"/>
    </location>
    <ligand>
        <name>CTP</name>
        <dbReference type="ChEBI" id="CHEBI:37563"/>
    </ligand>
</feature>
<dbReference type="AlphaFoldDB" id="W7CMX8"/>
<feature type="binding site" evidence="11">
    <location>
        <position position="41"/>
    </location>
    <ligand>
        <name>Mg(2+)</name>
        <dbReference type="ChEBI" id="CHEBI:18420"/>
    </ligand>
</feature>
<dbReference type="InterPro" id="IPR043519">
    <property type="entry name" value="NT_sf"/>
</dbReference>
<comment type="function">
    <text evidence="11">Catalyzes the addition and repair of the essential 3'-terminal CCA sequence in tRNAs without using a nucleic acid template. Adds these three nucleotides in the order of C, C, and A to the tRNA nucleotide-73, using CTP and ATP as substrates and producing inorganic pyrophosphate. tRNA 3'-terminal CCA addition is required both for tRNA processing and repair. Also involved in tRNA surveillance by mediating tandem CCA addition to generate a CCACCA at the 3' terminus of unstable tRNAs. While stable tRNAs receive only 3'-terminal CCA, unstable tRNAs are marked with CCACCA and rapidly degraded.</text>
</comment>
<dbReference type="SUPFAM" id="SSF81891">
    <property type="entry name" value="Poly A polymerase C-terminal region-like"/>
    <property type="match status" value="1"/>
</dbReference>
<dbReference type="Gene3D" id="1.20.58.560">
    <property type="match status" value="1"/>
</dbReference>
<evidence type="ECO:0000259" key="12">
    <source>
        <dbReference type="Pfam" id="PF01743"/>
    </source>
</evidence>
<accession>W7CMX8</accession>
<feature type="binding site" evidence="11">
    <location>
        <position position="158"/>
    </location>
    <ligand>
        <name>CTP</name>
        <dbReference type="ChEBI" id="CHEBI:37563"/>
    </ligand>
</feature>
<evidence type="ECO:0000256" key="5">
    <source>
        <dbReference type="ARBA" id="ARBA00022723"/>
    </source>
</evidence>
<dbReference type="GO" id="GO:0160016">
    <property type="term" value="F:CCACCA tRNA nucleotidyltransferase activity"/>
    <property type="evidence" value="ECO:0007669"/>
    <property type="project" value="RHEA"/>
</dbReference>
<comment type="catalytic activity">
    <reaction evidence="11">
        <text>a tRNA precursor + 2 CTP + ATP = a tRNA with a 3' CCA end + 3 diphosphate</text>
        <dbReference type="Rhea" id="RHEA:14433"/>
        <dbReference type="Rhea" id="RHEA-COMP:10465"/>
        <dbReference type="Rhea" id="RHEA-COMP:10468"/>
        <dbReference type="ChEBI" id="CHEBI:30616"/>
        <dbReference type="ChEBI" id="CHEBI:33019"/>
        <dbReference type="ChEBI" id="CHEBI:37563"/>
        <dbReference type="ChEBI" id="CHEBI:74896"/>
        <dbReference type="ChEBI" id="CHEBI:83071"/>
        <dbReference type="EC" id="2.7.7.72"/>
    </reaction>
</comment>
<feature type="domain" description="Poly A polymerase head" evidence="12">
    <location>
        <begin position="23"/>
        <end position="142"/>
    </location>
</feature>
<keyword evidence="10 11" id="KW-0694">RNA-binding</keyword>
<evidence type="ECO:0000256" key="3">
    <source>
        <dbReference type="ARBA" id="ARBA00022694"/>
    </source>
</evidence>
<dbReference type="NCBIfam" id="NF009814">
    <property type="entry name" value="PRK13299.1"/>
    <property type="match status" value="1"/>
</dbReference>
<evidence type="ECO:0000259" key="14">
    <source>
        <dbReference type="Pfam" id="PF13735"/>
    </source>
</evidence>
<name>W7CMX8_9LIST</name>
<feature type="binding site" evidence="11">
    <location>
        <position position="28"/>
    </location>
    <ligand>
        <name>CTP</name>
        <dbReference type="ChEBI" id="CHEBI:37563"/>
    </ligand>
</feature>
<keyword evidence="2 11" id="KW-0808">Transferase</keyword>
<dbReference type="Pfam" id="PF13735">
    <property type="entry name" value="tRNA_NucTran2_2"/>
    <property type="match status" value="1"/>
</dbReference>
<feature type="binding site" evidence="11">
    <location>
        <position position="112"/>
    </location>
    <ligand>
        <name>ATP</name>
        <dbReference type="ChEBI" id="CHEBI:30616"/>
    </ligand>
</feature>
<dbReference type="Gene3D" id="1.10.246.80">
    <property type="match status" value="1"/>
</dbReference>